<dbReference type="AlphaFoldDB" id="A0AB39TT17"/>
<reference evidence="2" key="1">
    <citation type="submission" date="2024-07" db="EMBL/GenBank/DDBJ databases">
        <authorList>
            <person name="Yu S.T."/>
        </authorList>
    </citation>
    <scope>NUCLEOTIDE SEQUENCE</scope>
    <source>
        <strain evidence="2">Y1</strain>
    </source>
</reference>
<dbReference type="EMBL" id="CP163445">
    <property type="protein sequence ID" value="XDQ82310.1"/>
    <property type="molecule type" value="Genomic_DNA"/>
</dbReference>
<dbReference type="RefSeq" id="WP_369184722.1">
    <property type="nucleotide sequence ID" value="NZ_CP163445.1"/>
</dbReference>
<accession>A0AB39TT17</accession>
<protein>
    <recommendedName>
        <fullName evidence="1">Pepco domain-containing protein</fullName>
    </recommendedName>
</protein>
<proteinExistence type="predicted"/>
<sequence length="117" mass="12664">MTGGMVDEPEIGAGSESLVFWVTEAEEEAEGDGDSMGLFRRDREAVLRRIPIGTLRTNLEQTVDSLQAMFERIADRGGSLPLKEVQLSFEVSAKGGVQLVGTSEIQGTRGITFVFGK</sequence>
<feature type="domain" description="Pepco" evidence="1">
    <location>
        <begin position="19"/>
        <end position="115"/>
    </location>
</feature>
<evidence type="ECO:0000259" key="1">
    <source>
        <dbReference type="Pfam" id="PF24393"/>
    </source>
</evidence>
<dbReference type="InterPro" id="IPR056947">
    <property type="entry name" value="Pepco_dom"/>
</dbReference>
<organism evidence="2">
    <name type="scientific">Streptomyces sp. Y1</name>
    <dbReference type="NCBI Taxonomy" id="3238634"/>
    <lineage>
        <taxon>Bacteria</taxon>
        <taxon>Bacillati</taxon>
        <taxon>Actinomycetota</taxon>
        <taxon>Actinomycetes</taxon>
        <taxon>Kitasatosporales</taxon>
        <taxon>Streptomycetaceae</taxon>
        <taxon>Streptomyces</taxon>
    </lineage>
</organism>
<name>A0AB39TT17_9ACTN</name>
<gene>
    <name evidence="2" type="ORF">AB2U05_29430</name>
</gene>
<dbReference type="Pfam" id="PF24393">
    <property type="entry name" value="Pepco"/>
    <property type="match status" value="1"/>
</dbReference>
<evidence type="ECO:0000313" key="2">
    <source>
        <dbReference type="EMBL" id="XDQ82310.1"/>
    </source>
</evidence>